<dbReference type="InterPro" id="IPR051447">
    <property type="entry name" value="Lipoprotein-release_system"/>
</dbReference>
<evidence type="ECO:0000256" key="7">
    <source>
        <dbReference type="SAM" id="Phobius"/>
    </source>
</evidence>
<comment type="similarity">
    <text evidence="2">Belongs to the ABC-4 integral membrane protein family. LolC/E subfamily.</text>
</comment>
<keyword evidence="5 7" id="KW-1133">Transmembrane helix</keyword>
<dbReference type="GO" id="GO:0044874">
    <property type="term" value="P:lipoprotein localization to outer membrane"/>
    <property type="evidence" value="ECO:0007669"/>
    <property type="project" value="TreeGrafter"/>
</dbReference>
<feature type="domain" description="MacB-like periplasmic core" evidence="9">
    <location>
        <begin position="37"/>
        <end position="189"/>
    </location>
</feature>
<proteinExistence type="inferred from homology"/>
<evidence type="ECO:0000256" key="5">
    <source>
        <dbReference type="ARBA" id="ARBA00022989"/>
    </source>
</evidence>
<dbReference type="Pfam" id="PF12704">
    <property type="entry name" value="MacB_PCD"/>
    <property type="match status" value="1"/>
</dbReference>
<evidence type="ECO:0000256" key="3">
    <source>
        <dbReference type="ARBA" id="ARBA00022475"/>
    </source>
</evidence>
<dbReference type="Pfam" id="PF02687">
    <property type="entry name" value="FtsX"/>
    <property type="match status" value="1"/>
</dbReference>
<evidence type="ECO:0000259" key="9">
    <source>
        <dbReference type="Pfam" id="PF12704"/>
    </source>
</evidence>
<keyword evidence="3" id="KW-1003">Cell membrane</keyword>
<accession>A0A937X5D3</accession>
<gene>
    <name evidence="10" type="ORF">FJZ00_14625</name>
</gene>
<dbReference type="PANTHER" id="PTHR30489:SF0">
    <property type="entry name" value="LIPOPROTEIN-RELEASING SYSTEM TRANSMEMBRANE PROTEIN LOLE"/>
    <property type="match status" value="1"/>
</dbReference>
<name>A0A937X5D3_9BACT</name>
<feature type="domain" description="ABC3 transporter permease C-terminal" evidence="8">
    <location>
        <begin position="220"/>
        <end position="344"/>
    </location>
</feature>
<evidence type="ECO:0000259" key="8">
    <source>
        <dbReference type="Pfam" id="PF02687"/>
    </source>
</evidence>
<dbReference type="Proteomes" id="UP000703893">
    <property type="component" value="Unassembled WGS sequence"/>
</dbReference>
<organism evidence="10 11">
    <name type="scientific">Candidatus Tanganyikabacteria bacterium</name>
    <dbReference type="NCBI Taxonomy" id="2961651"/>
    <lineage>
        <taxon>Bacteria</taxon>
        <taxon>Bacillati</taxon>
        <taxon>Candidatus Sericytochromatia</taxon>
        <taxon>Candidatus Tanganyikabacteria</taxon>
    </lineage>
</organism>
<sequence length="352" mass="37699">GFESDLVGRILGTTPHISATNALTGRLRNHEEIRALLTDPDSPWAAHVTSVLPYISAQGLVSRGNSAAGALIRGIDPVLQAKSEQWRRFVVSGELESRDGFPGVILGTELAKKLGVSVGDKVKVVTGQSTQAAVVVTGLFQAGLYEYDSHIVFLELGAAQRLFKFGEAVTGLEVRLHDVFMAQRVAGRMAAEVPASFRPWTLTNHSLLAALALEKRVIFLVTLFIIIVATMGVANTLAMWVLEQSRELGLLRAIGTPAKTVGRLVMTQGMLVGIAGTAVGLVAGWLLSLALGTFPFSLPQDVYYIDKLPVQMQVGDFVSVAIASLIIGLVACILPARRALKLDPIEIVRRTS</sequence>
<feature type="non-terminal residue" evidence="10">
    <location>
        <position position="1"/>
    </location>
</feature>
<dbReference type="GO" id="GO:0098797">
    <property type="term" value="C:plasma membrane protein complex"/>
    <property type="evidence" value="ECO:0007669"/>
    <property type="project" value="TreeGrafter"/>
</dbReference>
<dbReference type="InterPro" id="IPR003838">
    <property type="entry name" value="ABC3_permease_C"/>
</dbReference>
<comment type="caution">
    <text evidence="10">The sequence shown here is derived from an EMBL/GenBank/DDBJ whole genome shotgun (WGS) entry which is preliminary data.</text>
</comment>
<evidence type="ECO:0000313" key="10">
    <source>
        <dbReference type="EMBL" id="MBM3276386.1"/>
    </source>
</evidence>
<dbReference type="InterPro" id="IPR025857">
    <property type="entry name" value="MacB_PCD"/>
</dbReference>
<evidence type="ECO:0000256" key="4">
    <source>
        <dbReference type="ARBA" id="ARBA00022692"/>
    </source>
</evidence>
<reference evidence="10 11" key="1">
    <citation type="submission" date="2019-03" db="EMBL/GenBank/DDBJ databases">
        <title>Lake Tanganyika Metagenome-Assembled Genomes (MAGs).</title>
        <authorList>
            <person name="Tran P."/>
        </authorList>
    </citation>
    <scope>NUCLEOTIDE SEQUENCE [LARGE SCALE GENOMIC DNA]</scope>
    <source>
        <strain evidence="10">K_DeepCast_65m_m2_236</strain>
    </source>
</reference>
<feature type="transmembrane region" description="Helical" evidence="7">
    <location>
        <begin position="271"/>
        <end position="297"/>
    </location>
</feature>
<protein>
    <submittedName>
        <fullName evidence="10">ABC transporter permease</fullName>
    </submittedName>
</protein>
<feature type="transmembrane region" description="Helical" evidence="7">
    <location>
        <begin position="317"/>
        <end position="336"/>
    </location>
</feature>
<keyword evidence="4 7" id="KW-0812">Transmembrane</keyword>
<dbReference type="AlphaFoldDB" id="A0A937X5D3"/>
<evidence type="ECO:0000256" key="1">
    <source>
        <dbReference type="ARBA" id="ARBA00004651"/>
    </source>
</evidence>
<dbReference type="PANTHER" id="PTHR30489">
    <property type="entry name" value="LIPOPROTEIN-RELEASING SYSTEM TRANSMEMBRANE PROTEIN LOLE"/>
    <property type="match status" value="1"/>
</dbReference>
<evidence type="ECO:0000313" key="11">
    <source>
        <dbReference type="Proteomes" id="UP000703893"/>
    </source>
</evidence>
<comment type="subcellular location">
    <subcellularLocation>
        <location evidence="1">Cell membrane</location>
        <topology evidence="1">Multi-pass membrane protein</topology>
    </subcellularLocation>
</comment>
<dbReference type="EMBL" id="VGJX01001000">
    <property type="protein sequence ID" value="MBM3276386.1"/>
    <property type="molecule type" value="Genomic_DNA"/>
</dbReference>
<evidence type="ECO:0000256" key="6">
    <source>
        <dbReference type="ARBA" id="ARBA00023136"/>
    </source>
</evidence>
<keyword evidence="6 7" id="KW-0472">Membrane</keyword>
<feature type="transmembrane region" description="Helical" evidence="7">
    <location>
        <begin position="217"/>
        <end position="242"/>
    </location>
</feature>
<evidence type="ECO:0000256" key="2">
    <source>
        <dbReference type="ARBA" id="ARBA00005236"/>
    </source>
</evidence>